<keyword evidence="1 3" id="KW-0929">Antimicrobial</keyword>
<name>A0ABW3U6D0_9GAMM</name>
<dbReference type="InterPro" id="IPR052619">
    <property type="entry name" value="Phage_lysozyme-like"/>
</dbReference>
<gene>
    <name evidence="4" type="ORF">ACFQ2X_07330</name>
</gene>
<protein>
    <recommendedName>
        <fullName evidence="3">Lysozyme</fullName>
        <ecNumber evidence="3">3.2.1.17</ecNumber>
    </recommendedName>
</protein>
<dbReference type="EC" id="3.2.1.17" evidence="3"/>
<dbReference type="SUPFAM" id="SSF53955">
    <property type="entry name" value="Lysozyme-like"/>
    <property type="match status" value="1"/>
</dbReference>
<comment type="caution">
    <text evidence="4">The sequence shown here is derived from an EMBL/GenBank/DDBJ whole genome shotgun (WGS) entry which is preliminary data.</text>
</comment>
<keyword evidence="3" id="KW-0326">Glycosidase</keyword>
<accession>A0ABW3U6D0</accession>
<evidence type="ECO:0000256" key="1">
    <source>
        <dbReference type="ARBA" id="ARBA00022529"/>
    </source>
</evidence>
<dbReference type="PANTHER" id="PTHR37406:SF1">
    <property type="entry name" value="T4-TYPE LYSOZYME 1-RELATED"/>
    <property type="match status" value="1"/>
</dbReference>
<dbReference type="InterPro" id="IPR023347">
    <property type="entry name" value="Lysozyme_dom_sf"/>
</dbReference>
<keyword evidence="3 4" id="KW-0378">Hydrolase</keyword>
<evidence type="ECO:0000256" key="3">
    <source>
        <dbReference type="RuleBase" id="RU003788"/>
    </source>
</evidence>
<comment type="catalytic activity">
    <reaction evidence="3">
        <text>Hydrolysis of (1-&gt;4)-beta-linkages between N-acetylmuramic acid and N-acetyl-D-glucosamine residues in a peptidoglycan and between N-acetyl-D-glucosamine residues in chitodextrins.</text>
        <dbReference type="EC" id="3.2.1.17"/>
    </reaction>
</comment>
<organism evidence="4 5">
    <name type="scientific">Microbulbifer celer</name>
    <dbReference type="NCBI Taxonomy" id="435905"/>
    <lineage>
        <taxon>Bacteria</taxon>
        <taxon>Pseudomonadati</taxon>
        <taxon>Pseudomonadota</taxon>
        <taxon>Gammaproteobacteria</taxon>
        <taxon>Cellvibrionales</taxon>
        <taxon>Microbulbiferaceae</taxon>
        <taxon>Microbulbifer</taxon>
    </lineage>
</organism>
<sequence>MSSTSQPPRKPRSAVYQVEELNTLAAELERDERLRLRPYRCTGNKLTIGIGRNLDDVGITEGEARTLLRGDISRVLGELETQQWFHPLTGARRRAIANMCFNLGLNGLLQFRRMIAAIQSEDWEEASAQLLNSLYARQVGARADRLAEMLRSG</sequence>
<keyword evidence="5" id="KW-1185">Reference proteome</keyword>
<dbReference type="Gene3D" id="1.10.530.40">
    <property type="match status" value="1"/>
</dbReference>
<evidence type="ECO:0000313" key="5">
    <source>
        <dbReference type="Proteomes" id="UP001597264"/>
    </source>
</evidence>
<dbReference type="GO" id="GO:0016787">
    <property type="term" value="F:hydrolase activity"/>
    <property type="evidence" value="ECO:0007669"/>
    <property type="project" value="UniProtKB-KW"/>
</dbReference>
<evidence type="ECO:0000256" key="2">
    <source>
        <dbReference type="ARBA" id="ARBA00022638"/>
    </source>
</evidence>
<dbReference type="PANTHER" id="PTHR37406">
    <property type="entry name" value="T4-TYPE LYSOZYME 1-RELATED"/>
    <property type="match status" value="1"/>
</dbReference>
<dbReference type="Proteomes" id="UP001597264">
    <property type="component" value="Unassembled WGS sequence"/>
</dbReference>
<dbReference type="InterPro" id="IPR023346">
    <property type="entry name" value="Lysozyme-like_dom_sf"/>
</dbReference>
<dbReference type="Pfam" id="PF00959">
    <property type="entry name" value="Phage_lysozyme"/>
    <property type="match status" value="1"/>
</dbReference>
<comment type="similarity">
    <text evidence="3">Belongs to the glycosyl hydrolase 24 family.</text>
</comment>
<dbReference type="InterPro" id="IPR002196">
    <property type="entry name" value="Glyco_hydro_24"/>
</dbReference>
<dbReference type="EMBL" id="JBHTLR010000007">
    <property type="protein sequence ID" value="MFD1216403.1"/>
    <property type="molecule type" value="Genomic_DNA"/>
</dbReference>
<proteinExistence type="inferred from homology"/>
<evidence type="ECO:0000313" key="4">
    <source>
        <dbReference type="EMBL" id="MFD1216403.1"/>
    </source>
</evidence>
<keyword evidence="2 3" id="KW-0081">Bacteriolytic enzyme</keyword>
<reference evidence="5" key="1">
    <citation type="journal article" date="2019" name="Int. J. Syst. Evol. Microbiol.">
        <title>The Global Catalogue of Microorganisms (GCM) 10K type strain sequencing project: providing services to taxonomists for standard genome sequencing and annotation.</title>
        <authorList>
            <consortium name="The Broad Institute Genomics Platform"/>
            <consortium name="The Broad Institute Genome Sequencing Center for Infectious Disease"/>
            <person name="Wu L."/>
            <person name="Ma J."/>
        </authorList>
    </citation>
    <scope>NUCLEOTIDE SEQUENCE [LARGE SCALE GENOMIC DNA]</scope>
    <source>
        <strain evidence="5">CCUG 54356</strain>
    </source>
</reference>
<dbReference type="RefSeq" id="WP_230438501.1">
    <property type="nucleotide sequence ID" value="NZ_CP087715.1"/>
</dbReference>